<organism evidence="7 8">
    <name type="scientific">Pedococcus aerophilus</name>
    <dbReference type="NCBI Taxonomy" id="436356"/>
    <lineage>
        <taxon>Bacteria</taxon>
        <taxon>Bacillati</taxon>
        <taxon>Actinomycetota</taxon>
        <taxon>Actinomycetes</taxon>
        <taxon>Micrococcales</taxon>
        <taxon>Intrasporangiaceae</taxon>
        <taxon>Pedococcus</taxon>
    </lineage>
</organism>
<evidence type="ECO:0000256" key="2">
    <source>
        <dbReference type="ARBA" id="ARBA00023295"/>
    </source>
</evidence>
<dbReference type="PANTHER" id="PTHR13817">
    <property type="entry name" value="TITIN"/>
    <property type="match status" value="1"/>
</dbReference>
<feature type="region of interest" description="Disordered" evidence="4">
    <location>
        <begin position="393"/>
        <end position="439"/>
    </location>
</feature>
<proteinExistence type="predicted"/>
<evidence type="ECO:0000256" key="1">
    <source>
        <dbReference type="ARBA" id="ARBA00022737"/>
    </source>
</evidence>
<feature type="region of interest" description="Disordered" evidence="4">
    <location>
        <begin position="1379"/>
        <end position="1406"/>
    </location>
</feature>
<evidence type="ECO:0000256" key="3">
    <source>
        <dbReference type="ARBA" id="ARBA00023326"/>
    </source>
</evidence>
<keyword evidence="8" id="KW-1185">Reference proteome</keyword>
<feature type="domain" description="Fibronectin type-III" evidence="6">
    <location>
        <begin position="1558"/>
        <end position="1651"/>
    </location>
</feature>
<dbReference type="SMART" id="SM00060">
    <property type="entry name" value="FN3"/>
    <property type="match status" value="5"/>
</dbReference>
<keyword evidence="3" id="KW-0119">Carbohydrate metabolism</keyword>
<name>A0ABP6HAY9_9MICO</name>
<dbReference type="CDD" id="cd00063">
    <property type="entry name" value="FN3"/>
    <property type="match status" value="3"/>
</dbReference>
<protein>
    <submittedName>
        <fullName evidence="7">Ig-like domain-containing protein</fullName>
    </submittedName>
</protein>
<keyword evidence="2" id="KW-0326">Glycosidase</keyword>
<dbReference type="SUPFAM" id="SSF49265">
    <property type="entry name" value="Fibronectin type III"/>
    <property type="match status" value="3"/>
</dbReference>
<dbReference type="Gene3D" id="2.60.40.10">
    <property type="entry name" value="Immunoglobulins"/>
    <property type="match status" value="3"/>
</dbReference>
<feature type="region of interest" description="Disordered" evidence="4">
    <location>
        <begin position="1432"/>
        <end position="1473"/>
    </location>
</feature>
<keyword evidence="1" id="KW-0677">Repeat</keyword>
<sequence length="2120" mass="220444">MSPVSRRRAGVASGVVVAVAASSLTFFAVASKGETVHEADLNDGGVWVSATNYSQFARMNKAARQFDAGIQANVTPGAGLDVLQDGAAVGGILTTGNQLVPIDPLTGRLDSTSPVQLPQKAKPVGEEFVPATGDLRGGTLAMVDPKTGKVWAQRVDAKAPLTGISLSTATKPLATAGGVAAMAVDTAGGVHVVSAATGKVVSVPVVGDSFGKPVTEKIGLEASAVDITAVGTRWVVYNPVDDQLFAQGLEQPVAGGADRLGGMAYAALQQPGPEAESVALETTTELKVVALDGEPGQAGVRLPSQVGPGAERPKVSRPVRLGDCVHAAWAQTAKAYYGANCGEGQTVTAGTLDKPGDVPLRDGMALRTNRNLIVLNDLDTGDAWDLDSKPLKIDNWDSVIPPSKTDDDSDNKDKNVVDDTTTPQPPKAEPDSLKVRAGRTSKLHVLDNDTDTAGSILAIAPSEVTQPSATGVTATVAGDGQSIDVSVPADPDEQSFSFSYKVNNGTAAAHSQATVTVSIVSEEINAPPFLRDGSATLAKTAYPVVSGGRLPVSVIGDWRDPESDQVIVQPADGDSLVDGLGRLVVQAPEKAGSQAVPYTVDDGRGGVTEGKVTLAVLGKDSTFRPPLTQPDVVRGVVGKPLQIEPLGNDVAGADPEEPDAKMRLATEVRPTGALAVESDLDTGVVTITGATKGNYELTYAAQVGQGVAPGRVRIDLIDDPDPDAPPVAVPEAATVRDQTPVMSDVLANDYSPRADVLVTRSVSVDKDSSWLRPSIYQGRWVRIEALDPFIGGSKPRTGTVRYTVSDGRKTATGEVTVTQRPTDPKALPIIQDDAAVVRVQDSVSIPALDNDSMAEGIPLVLDPDSVKVLGTGEPQNAFASGNLVRYVPDSSKPLTTEKVVTIEYAAYPIGDKSKARSGRISVTVKPLPGATNPNQAPIARSFSASVVSGEPLTVTVPVSGVDPDGDSVTVQGIEGDDGEAIELSLGRVTGIGTSTIKYEAYPRATGTEVLNYTVADRYGAKSTGFVRIGVVAPGDPQPPVAVQDEVRAAPGKTVTLDPTENDLIARGDAIDLQYKELNDEPTLAKWKVDTRASTFRTAVPSVDVGPQVITYGIDNGVFDPSKAAITVLPVPGWKNRPVAVDDVAKPVAGQETALVDVLANDRDIDGDQSSLVVDRLLSAEGTIEGNQVRVKILDHPHTVPYVIRDEDGQTAMALIYVPTGNNGLPFVVSGKLIEMDKDSTETVSLSEYVKSPRARVIGLTTPDTLSASPAANLSVANEDKGTLTLKSSNGYVGPGAVMLEVTDQESVDQKDFRTAYLSIPVQIGPKVPLLSCPDFSVSLVAAGRARSLDIPTLCHAWLPPGLTFDDVRFDVKWEPESRGVSLDQTGTGGRGVTLKADRDAPSSTNGRVRIQARGADEVSYVKVSVLGLPKNGGANGANAGGPDGANPAVDENGNPIATTAPPPRVRPFSVSGLKAGSSRTVDMRSYLDSPLDKPQCSVGAARIESGKGLTARASGCTVTISADNDSSGTGSVTVSVSDGPGRNAVGRGTISVLGRPLVPGSVRAVADRVNGGTARVSWTPPTFDGGSPITSYSVKGRGPGATTTACTASPCTISGLEDGEKYWFTVAAVNGIGTSDPSPEAGPVVPDTRPNPVSGVAMVSRGDGTLTAKWNEPAKKGSDIVSYTAKFTDTTTGTSKQVKVSAGTLRAVVNGLTNNHVQQVSVRATNSLGSGPFGPVVEMQSAGTPPAVGAPSLQSRAPAAGYDSTNVQVDWNEVSPNGPNLVRYTVYRRVDGGAWAEIGRVSPGRTYYTDSGVVYDGRTYTYVVTATNGASKESAKANTSSFSSIGIPEAPAQPRAQTPSANNGATITVNLGNSRASGFQRLEWRANGSSGFVDCPCANGSSKQFEIRGTGNDPQSIRIRAFNGTSWSAFSQNSASFTPYGPTRNPTNLRSSRSGKTITWQWNTPDNGRPTNRVQVRGAVDRTFESDRQQVSFTGAAGGTYRLEVRAHTAAGWSAWVGPDSASIPDDPKVTVVKGSTCGERSCATGNGSCSSPSCRWIAVRTSNFGGGVTCTFRANGNTVNGWRNMSMGGNAYKESDNFYGIPGSTVTAICDGVRDSITW</sequence>
<comment type="caution">
    <text evidence="7">The sequence shown here is derived from an EMBL/GenBank/DDBJ whole genome shotgun (WGS) entry which is preliminary data.</text>
</comment>
<feature type="compositionally biased region" description="Gly residues" evidence="4">
    <location>
        <begin position="1433"/>
        <end position="1443"/>
    </location>
</feature>
<reference evidence="8" key="1">
    <citation type="journal article" date="2019" name="Int. J. Syst. Evol. Microbiol.">
        <title>The Global Catalogue of Microorganisms (GCM) 10K type strain sequencing project: providing services to taxonomists for standard genome sequencing and annotation.</title>
        <authorList>
            <consortium name="The Broad Institute Genomics Platform"/>
            <consortium name="The Broad Institute Genome Sequencing Center for Infectious Disease"/>
            <person name="Wu L."/>
            <person name="Ma J."/>
        </authorList>
    </citation>
    <scope>NUCLEOTIDE SEQUENCE [LARGE SCALE GENOMIC DNA]</scope>
    <source>
        <strain evidence="8">JCM 16378</strain>
    </source>
</reference>
<feature type="chain" id="PRO_5045666714" evidence="5">
    <location>
        <begin position="29"/>
        <end position="2120"/>
    </location>
</feature>
<evidence type="ECO:0000313" key="8">
    <source>
        <dbReference type="Proteomes" id="UP001501326"/>
    </source>
</evidence>
<evidence type="ECO:0000256" key="5">
    <source>
        <dbReference type="SAM" id="SignalP"/>
    </source>
</evidence>
<feature type="domain" description="Fibronectin type-III" evidence="6">
    <location>
        <begin position="1652"/>
        <end position="1747"/>
    </location>
</feature>
<dbReference type="EMBL" id="BAAARN010000003">
    <property type="protein sequence ID" value="GAA2738340.1"/>
    <property type="molecule type" value="Genomic_DNA"/>
</dbReference>
<dbReference type="PANTHER" id="PTHR13817:SF166">
    <property type="entry name" value="NEURONAL IGCAM-RELATED"/>
    <property type="match status" value="1"/>
</dbReference>
<gene>
    <name evidence="7" type="ORF">GCM10009867_29190</name>
</gene>
<feature type="signal peptide" evidence="5">
    <location>
        <begin position="1"/>
        <end position="28"/>
    </location>
</feature>
<keyword evidence="3" id="KW-0624">Polysaccharide degradation</keyword>
<keyword evidence="2" id="KW-0378">Hydrolase</keyword>
<dbReference type="InterPro" id="IPR036116">
    <property type="entry name" value="FN3_sf"/>
</dbReference>
<dbReference type="SUPFAM" id="SSF50969">
    <property type="entry name" value="YVTN repeat-like/Quinoprotein amine dehydrogenase"/>
    <property type="match status" value="1"/>
</dbReference>
<accession>A0ABP6HAY9</accession>
<feature type="domain" description="Fibronectin type-III" evidence="6">
    <location>
        <begin position="1750"/>
        <end position="1850"/>
    </location>
</feature>
<dbReference type="InterPro" id="IPR013783">
    <property type="entry name" value="Ig-like_fold"/>
</dbReference>
<dbReference type="PROSITE" id="PS50853">
    <property type="entry name" value="FN3"/>
    <property type="match status" value="3"/>
</dbReference>
<dbReference type="InterPro" id="IPR003961">
    <property type="entry name" value="FN3_dom"/>
</dbReference>
<evidence type="ECO:0000259" key="6">
    <source>
        <dbReference type="PROSITE" id="PS50853"/>
    </source>
</evidence>
<dbReference type="Pfam" id="PF00041">
    <property type="entry name" value="fn3"/>
    <property type="match status" value="1"/>
</dbReference>
<evidence type="ECO:0000256" key="4">
    <source>
        <dbReference type="SAM" id="MobiDB-lite"/>
    </source>
</evidence>
<dbReference type="RefSeq" id="WP_344194704.1">
    <property type="nucleotide sequence ID" value="NZ_BAAARN010000003.1"/>
</dbReference>
<dbReference type="InterPro" id="IPR011044">
    <property type="entry name" value="Quino_amine_DH_bsu"/>
</dbReference>
<dbReference type="InterPro" id="IPR050964">
    <property type="entry name" value="Striated_Muscle_Regulatory"/>
</dbReference>
<dbReference type="Pfam" id="PF17963">
    <property type="entry name" value="Big_9"/>
    <property type="match status" value="4"/>
</dbReference>
<evidence type="ECO:0000313" key="7">
    <source>
        <dbReference type="EMBL" id="GAA2738340.1"/>
    </source>
</evidence>
<keyword evidence="5" id="KW-0732">Signal</keyword>
<dbReference type="Proteomes" id="UP001501326">
    <property type="component" value="Unassembled WGS sequence"/>
</dbReference>